<proteinExistence type="predicted"/>
<sequence length="445" mass="49118">MPIRKKLSQRFTKTKPASPERLNLPPSLPPSLLPAVQLGAPLVDSLTTAHLSEPAKRALKQTHRRSHSFSALEPPSRSFPDFFPTPRESSGSYSSQYTEYNDQPWRSHDVWKALHSPATSLSPASGHRIPLTHPVMLNGTGGWKSGNAEGLFSGRQTPQPRKLGVPSPHGFIPVEQGGSDHGWEEHPSDPDDQGRHAELQPPFRMDLSTPRQPKAQTSPRLPRRSVSWKSPIRNSDTYGQADTSPSRYCHGDSLLPPLMPRENVQTPQRSSSLAAAHAKRNSAVQPVSRSTTNGAHKPGPVTWGRHLSFDRHPSMRDDSAPERPPKSERRRAELQLSVRAESPARIHDEDAQSGELSFESSPPSWPGGEDERSYEEDETSHEGSSTMSREHLATPATTPSAFCHDTSGSPGRSDNWQGKCVSPVEKPWSVAGRRYRTNVTRGGWI</sequence>
<dbReference type="EMBL" id="JAODAN010000005">
    <property type="protein sequence ID" value="KAK1924168.1"/>
    <property type="molecule type" value="Genomic_DNA"/>
</dbReference>
<feature type="compositionally biased region" description="Polar residues" evidence="1">
    <location>
        <begin position="282"/>
        <end position="294"/>
    </location>
</feature>
<reference evidence="2" key="1">
    <citation type="submission" date="2023-02" db="EMBL/GenBank/DDBJ databases">
        <title>Identification and recombinant expression of a fungal hydrolase from Papiliotrema laurentii that hydrolyzes apple cutin and clears colloidal polyester polyurethane.</title>
        <authorList>
            <consortium name="DOE Joint Genome Institute"/>
            <person name="Roman V.A."/>
            <person name="Bojanowski C."/>
            <person name="Crable B.R."/>
            <person name="Wagner D.N."/>
            <person name="Hung C.S."/>
            <person name="Nadeau L.J."/>
            <person name="Schratz L."/>
            <person name="Haridas S."/>
            <person name="Pangilinan J."/>
            <person name="Lipzen A."/>
            <person name="Na H."/>
            <person name="Yan M."/>
            <person name="Ng V."/>
            <person name="Grigoriev I.V."/>
            <person name="Spatafora J.W."/>
            <person name="Barlow D."/>
            <person name="Biffinger J."/>
            <person name="Kelley-Loughnane N."/>
            <person name="Varaljay V.A."/>
            <person name="Crookes-Goodson W.J."/>
        </authorList>
    </citation>
    <scope>NUCLEOTIDE SEQUENCE</scope>
    <source>
        <strain evidence="2">5307AH</strain>
    </source>
</reference>
<keyword evidence="3" id="KW-1185">Reference proteome</keyword>
<name>A0AAD9D176_PAPLA</name>
<feature type="region of interest" description="Disordered" evidence="1">
    <location>
        <begin position="140"/>
        <end position="421"/>
    </location>
</feature>
<organism evidence="2 3">
    <name type="scientific">Papiliotrema laurentii</name>
    <name type="common">Cryptococcus laurentii</name>
    <dbReference type="NCBI Taxonomy" id="5418"/>
    <lineage>
        <taxon>Eukaryota</taxon>
        <taxon>Fungi</taxon>
        <taxon>Dikarya</taxon>
        <taxon>Basidiomycota</taxon>
        <taxon>Agaricomycotina</taxon>
        <taxon>Tremellomycetes</taxon>
        <taxon>Tremellales</taxon>
        <taxon>Rhynchogastremaceae</taxon>
        <taxon>Papiliotrema</taxon>
    </lineage>
</organism>
<dbReference type="AlphaFoldDB" id="A0AAD9D176"/>
<feature type="compositionally biased region" description="Basic and acidic residues" evidence="1">
    <location>
        <begin position="307"/>
        <end position="333"/>
    </location>
</feature>
<feature type="compositionally biased region" description="Basic and acidic residues" evidence="1">
    <location>
        <begin position="181"/>
        <end position="198"/>
    </location>
</feature>
<feature type="compositionally biased region" description="Polar residues" evidence="1">
    <location>
        <begin position="395"/>
        <end position="416"/>
    </location>
</feature>
<feature type="compositionally biased region" description="Polar residues" evidence="1">
    <location>
        <begin position="87"/>
        <end position="99"/>
    </location>
</feature>
<dbReference type="Proteomes" id="UP001182556">
    <property type="component" value="Unassembled WGS sequence"/>
</dbReference>
<evidence type="ECO:0000256" key="1">
    <source>
        <dbReference type="SAM" id="MobiDB-lite"/>
    </source>
</evidence>
<feature type="region of interest" description="Disordered" evidence="1">
    <location>
        <begin position="1"/>
        <end position="34"/>
    </location>
</feature>
<feature type="compositionally biased region" description="Polar residues" evidence="1">
    <location>
        <begin position="263"/>
        <end position="273"/>
    </location>
</feature>
<feature type="compositionally biased region" description="Basic residues" evidence="1">
    <location>
        <begin position="57"/>
        <end position="67"/>
    </location>
</feature>
<accession>A0AAD9D176</accession>
<feature type="compositionally biased region" description="Polar residues" evidence="1">
    <location>
        <begin position="232"/>
        <end position="246"/>
    </location>
</feature>
<feature type="region of interest" description="Disordered" evidence="1">
    <location>
        <begin position="54"/>
        <end position="99"/>
    </location>
</feature>
<feature type="compositionally biased region" description="Polar residues" evidence="1">
    <location>
        <begin position="209"/>
        <end position="219"/>
    </location>
</feature>
<evidence type="ECO:0000313" key="2">
    <source>
        <dbReference type="EMBL" id="KAK1924168.1"/>
    </source>
</evidence>
<evidence type="ECO:0000313" key="3">
    <source>
        <dbReference type="Proteomes" id="UP001182556"/>
    </source>
</evidence>
<protein>
    <submittedName>
        <fullName evidence="2">Uncharacterized protein</fullName>
    </submittedName>
</protein>
<comment type="caution">
    <text evidence="2">The sequence shown here is derived from an EMBL/GenBank/DDBJ whole genome shotgun (WGS) entry which is preliminary data.</text>
</comment>
<gene>
    <name evidence="2" type="ORF">DB88DRAFT_489321</name>
</gene>